<gene>
    <name evidence="10" type="ORF">KDW_05750</name>
</gene>
<keyword evidence="11" id="KW-1185">Reference proteome</keyword>
<evidence type="ECO:0008006" key="12">
    <source>
        <dbReference type="Google" id="ProtNLM"/>
    </source>
</evidence>
<feature type="transmembrane region" description="Helical" evidence="9">
    <location>
        <begin position="263"/>
        <end position="290"/>
    </location>
</feature>
<feature type="transmembrane region" description="Helical" evidence="9">
    <location>
        <begin position="69"/>
        <end position="91"/>
    </location>
</feature>
<dbReference type="RefSeq" id="WP_151754547.1">
    <property type="nucleotide sequence ID" value="NZ_BKZW01000001.1"/>
</dbReference>
<evidence type="ECO:0000256" key="8">
    <source>
        <dbReference type="SAM" id="MobiDB-lite"/>
    </source>
</evidence>
<keyword evidence="4" id="KW-1003">Cell membrane</keyword>
<feature type="compositionally biased region" description="Basic and acidic residues" evidence="8">
    <location>
        <begin position="454"/>
        <end position="464"/>
    </location>
</feature>
<keyword evidence="5 9" id="KW-0812">Transmembrane</keyword>
<evidence type="ECO:0000256" key="7">
    <source>
        <dbReference type="ARBA" id="ARBA00023136"/>
    </source>
</evidence>
<feature type="transmembrane region" description="Helical" evidence="9">
    <location>
        <begin position="36"/>
        <end position="57"/>
    </location>
</feature>
<comment type="subcellular location">
    <subcellularLocation>
        <location evidence="1">Cell membrane</location>
        <topology evidence="1">Multi-pass membrane protein</topology>
    </subcellularLocation>
</comment>
<keyword evidence="3" id="KW-0813">Transport</keyword>
<protein>
    <recommendedName>
        <fullName evidence="12">AI-2E family transporter</fullName>
    </recommendedName>
</protein>
<dbReference type="Pfam" id="PF01594">
    <property type="entry name" value="AI-2E_transport"/>
    <property type="match status" value="1"/>
</dbReference>
<evidence type="ECO:0000256" key="2">
    <source>
        <dbReference type="ARBA" id="ARBA00009773"/>
    </source>
</evidence>
<dbReference type="AlphaFoldDB" id="A0A5J4KFK2"/>
<dbReference type="InterPro" id="IPR002549">
    <property type="entry name" value="AI-2E-like"/>
</dbReference>
<dbReference type="EMBL" id="BKZW01000001">
    <property type="protein sequence ID" value="GER86413.1"/>
    <property type="molecule type" value="Genomic_DNA"/>
</dbReference>
<feature type="compositionally biased region" description="Low complexity" evidence="8">
    <location>
        <begin position="379"/>
        <end position="396"/>
    </location>
</feature>
<name>A0A5J4KFK2_9CHLR</name>
<evidence type="ECO:0000256" key="3">
    <source>
        <dbReference type="ARBA" id="ARBA00022448"/>
    </source>
</evidence>
<evidence type="ECO:0000313" key="11">
    <source>
        <dbReference type="Proteomes" id="UP000326912"/>
    </source>
</evidence>
<feature type="transmembrane region" description="Helical" evidence="9">
    <location>
        <begin position="302"/>
        <end position="325"/>
    </location>
</feature>
<proteinExistence type="inferred from homology"/>
<evidence type="ECO:0000256" key="6">
    <source>
        <dbReference type="ARBA" id="ARBA00022989"/>
    </source>
</evidence>
<keyword evidence="7 9" id="KW-0472">Membrane</keyword>
<feature type="transmembrane region" description="Helical" evidence="9">
    <location>
        <begin position="331"/>
        <end position="356"/>
    </location>
</feature>
<feature type="transmembrane region" description="Helical" evidence="9">
    <location>
        <begin position="155"/>
        <end position="178"/>
    </location>
</feature>
<organism evidence="10 11">
    <name type="scientific">Dictyobacter vulcani</name>
    <dbReference type="NCBI Taxonomy" id="2607529"/>
    <lineage>
        <taxon>Bacteria</taxon>
        <taxon>Bacillati</taxon>
        <taxon>Chloroflexota</taxon>
        <taxon>Ktedonobacteria</taxon>
        <taxon>Ktedonobacterales</taxon>
        <taxon>Dictyobacteraceae</taxon>
        <taxon>Dictyobacter</taxon>
    </lineage>
</organism>
<keyword evidence="6 9" id="KW-1133">Transmembrane helix</keyword>
<evidence type="ECO:0000313" key="10">
    <source>
        <dbReference type="EMBL" id="GER86413.1"/>
    </source>
</evidence>
<dbReference type="GO" id="GO:0005886">
    <property type="term" value="C:plasma membrane"/>
    <property type="evidence" value="ECO:0007669"/>
    <property type="project" value="UniProtKB-SubCell"/>
</dbReference>
<comment type="caution">
    <text evidence="10">The sequence shown here is derived from an EMBL/GenBank/DDBJ whole genome shotgun (WGS) entry which is preliminary data.</text>
</comment>
<comment type="similarity">
    <text evidence="2">Belongs to the autoinducer-2 exporter (AI-2E) (TC 2.A.86) family.</text>
</comment>
<feature type="transmembrane region" description="Helical" evidence="9">
    <location>
        <begin position="218"/>
        <end position="251"/>
    </location>
</feature>
<accession>A0A5J4KFK2</accession>
<evidence type="ECO:0000256" key="5">
    <source>
        <dbReference type="ARBA" id="ARBA00022692"/>
    </source>
</evidence>
<evidence type="ECO:0000256" key="1">
    <source>
        <dbReference type="ARBA" id="ARBA00004651"/>
    </source>
</evidence>
<reference evidence="10 11" key="1">
    <citation type="submission" date="2019-10" db="EMBL/GenBank/DDBJ databases">
        <title>Dictyobacter vulcani sp. nov., within the class Ktedonobacteria, isolated from soil of volcanic Mt. Zao.</title>
        <authorList>
            <person name="Zheng Y."/>
            <person name="Wang C.M."/>
            <person name="Sakai Y."/>
            <person name="Abe K."/>
            <person name="Yokota A."/>
            <person name="Yabe S."/>
        </authorList>
    </citation>
    <scope>NUCLEOTIDE SEQUENCE [LARGE SCALE GENOMIC DNA]</scope>
    <source>
        <strain evidence="10 11">W12</strain>
    </source>
</reference>
<sequence length="464" mass="50566">MGQINWQQRRDILISIICMGIIAWTLWNLVNQFIEAVFLLLLSMAIAFLITPVSNFLERQGLPRVVATIIAYVFVLVLLGLFSYILVASFVNQVTGFSDTVVNFTKNIPDRYSSFIKFLREQAGIPQTRIDQTLAQLNSQVTGFANAAVTNTINIIFILTTTFLNFLIVLMVSFYLTLDGKRIRDSIVSIMPKRSLSTTLLFEDALTRVVGNYIRGQLTLALIVGVAVAVVCWATGLGQFAVIFGVLGFLFETIPMLGPGLASISPIIASLLLPNPFPRTLIVIGCFIVIQLFESNILGPRIVGHAVGLHPVVSIMSLLVFARLFGSSYGAFGGAVGALVATPIVAAAWVVVASLYRSARGETADQMLARKRAPWVLKRPSPASSRSRSQPPGSISGKLLRKSAIPRSVNRNNVISVSSPETAQADQTGEETRKTSEQNAEPVADPQESQVTVDQRHSTSEDRK</sequence>
<feature type="transmembrane region" description="Helical" evidence="9">
    <location>
        <begin position="12"/>
        <end position="30"/>
    </location>
</feature>
<evidence type="ECO:0000256" key="4">
    <source>
        <dbReference type="ARBA" id="ARBA00022475"/>
    </source>
</evidence>
<feature type="region of interest" description="Disordered" evidence="8">
    <location>
        <begin position="378"/>
        <end position="464"/>
    </location>
</feature>
<feature type="compositionally biased region" description="Low complexity" evidence="8">
    <location>
        <begin position="407"/>
        <end position="419"/>
    </location>
</feature>
<dbReference type="Proteomes" id="UP000326912">
    <property type="component" value="Unassembled WGS sequence"/>
</dbReference>
<dbReference type="PANTHER" id="PTHR21716:SF53">
    <property type="entry name" value="PERMEASE PERM-RELATED"/>
    <property type="match status" value="1"/>
</dbReference>
<dbReference type="PANTHER" id="PTHR21716">
    <property type="entry name" value="TRANSMEMBRANE PROTEIN"/>
    <property type="match status" value="1"/>
</dbReference>
<evidence type="ECO:0000256" key="9">
    <source>
        <dbReference type="SAM" id="Phobius"/>
    </source>
</evidence>